<dbReference type="eggNOG" id="COG3409">
    <property type="taxonomic scope" value="Bacteria"/>
</dbReference>
<accession>W0EBM7</accession>
<dbReference type="OrthoDB" id="2604992at2"/>
<evidence type="ECO:0000313" key="3">
    <source>
        <dbReference type="Proteomes" id="UP000010847"/>
    </source>
</evidence>
<keyword evidence="1" id="KW-0732">Signal</keyword>
<dbReference type="RefSeq" id="WP_006715002.1">
    <property type="nucleotide sequence ID" value="NZ_CP007032.1"/>
</dbReference>
<sequence>MKKKIVSLVLVVGLAGTLAGCSSSNQPASATAAKTASAEPLKMGRVDYAAHGENAVVLGAVAAVQGDKIVGASIDDYQFIADGKGVPNSDKGLAKGYADPKKPLASKRTNNELYSKNLKEKASATKAYVANLDAIEDFATGKTITELEKVLKDTPKEKMPVDTVTGSTLTDTQGYLTAILEAAKAAK</sequence>
<evidence type="ECO:0000256" key="1">
    <source>
        <dbReference type="SAM" id="SignalP"/>
    </source>
</evidence>
<evidence type="ECO:0008006" key="4">
    <source>
        <dbReference type="Google" id="ProtNLM"/>
    </source>
</evidence>
<proteinExistence type="predicted"/>
<reference evidence="2 3" key="1">
    <citation type="submission" date="2013-12" db="EMBL/GenBank/DDBJ databases">
        <authorList>
            <consortium name="DOE Joint Genome Institute"/>
            <person name="Smidt H."/>
            <person name="Huntemann M."/>
            <person name="Han J."/>
            <person name="Chen A."/>
            <person name="Kyrpides N."/>
            <person name="Mavromatis K."/>
            <person name="Markowitz V."/>
            <person name="Palaniappan K."/>
            <person name="Ivanova N."/>
            <person name="Schaumberg A."/>
            <person name="Pati A."/>
            <person name="Liolios K."/>
            <person name="Nordberg H.P."/>
            <person name="Cantor M.N."/>
            <person name="Hua S.X."/>
            <person name="Woyke T."/>
        </authorList>
    </citation>
    <scope>NUCLEOTIDE SEQUENCE [LARGE SCALE GENOMIC DNA]</scope>
    <source>
        <strain evidence="3">DSM 15288</strain>
    </source>
</reference>
<keyword evidence="3" id="KW-1185">Reference proteome</keyword>
<organism evidence="2 3">
    <name type="scientific">Desulfitobacterium metallireducens DSM 15288</name>
    <dbReference type="NCBI Taxonomy" id="871968"/>
    <lineage>
        <taxon>Bacteria</taxon>
        <taxon>Bacillati</taxon>
        <taxon>Bacillota</taxon>
        <taxon>Clostridia</taxon>
        <taxon>Eubacteriales</taxon>
        <taxon>Desulfitobacteriaceae</taxon>
        <taxon>Desulfitobacterium</taxon>
    </lineage>
</organism>
<dbReference type="HOGENOM" id="CLU_1459071_0_0_9"/>
<feature type="signal peptide" evidence="1">
    <location>
        <begin position="1"/>
        <end position="19"/>
    </location>
</feature>
<dbReference type="STRING" id="871968.DESME_04935"/>
<evidence type="ECO:0000313" key="2">
    <source>
        <dbReference type="EMBL" id="AHF06476.1"/>
    </source>
</evidence>
<dbReference type="KEGG" id="dmt:DESME_04935"/>
<protein>
    <recommendedName>
        <fullName evidence="4">Peptidoglycan-binding protein</fullName>
    </recommendedName>
</protein>
<dbReference type="Gene3D" id="3.90.1010.20">
    <property type="match status" value="1"/>
</dbReference>
<dbReference type="AlphaFoldDB" id="W0EBM7"/>
<dbReference type="PROSITE" id="PS51257">
    <property type="entry name" value="PROKAR_LIPOPROTEIN"/>
    <property type="match status" value="1"/>
</dbReference>
<dbReference type="EMBL" id="CP007032">
    <property type="protein sequence ID" value="AHF06476.1"/>
    <property type="molecule type" value="Genomic_DNA"/>
</dbReference>
<feature type="chain" id="PRO_5039141427" description="Peptidoglycan-binding protein" evidence="1">
    <location>
        <begin position="20"/>
        <end position="187"/>
    </location>
</feature>
<gene>
    <name evidence="2" type="ORF">DESME_04935</name>
</gene>
<dbReference type="Proteomes" id="UP000010847">
    <property type="component" value="Chromosome"/>
</dbReference>
<name>W0EBM7_9FIRM</name>